<dbReference type="CDD" id="cd02977">
    <property type="entry name" value="ArsC_family"/>
    <property type="match status" value="1"/>
</dbReference>
<dbReference type="NCBIfam" id="TIGR01617">
    <property type="entry name" value="arsC_related"/>
    <property type="match status" value="1"/>
</dbReference>
<dbReference type="InterPro" id="IPR036249">
    <property type="entry name" value="Thioredoxin-like_sf"/>
</dbReference>
<proteinExistence type="predicted"/>
<dbReference type="Pfam" id="PF03960">
    <property type="entry name" value="ArsC"/>
    <property type="match status" value="1"/>
</dbReference>
<dbReference type="SUPFAM" id="SSF52833">
    <property type="entry name" value="Thioredoxin-like"/>
    <property type="match status" value="1"/>
</dbReference>
<name>A0A1W1C806_9ZZZZ</name>
<dbReference type="InterPro" id="IPR006504">
    <property type="entry name" value="Tscrpt_reg_Spx/MgsR"/>
</dbReference>
<dbReference type="PANTHER" id="PTHR30041">
    <property type="entry name" value="ARSENATE REDUCTASE"/>
    <property type="match status" value="1"/>
</dbReference>
<dbReference type="PANTHER" id="PTHR30041:SF8">
    <property type="entry name" value="PROTEIN YFFB"/>
    <property type="match status" value="1"/>
</dbReference>
<dbReference type="InterPro" id="IPR006660">
    <property type="entry name" value="Arsenate_reductase-like"/>
</dbReference>
<accession>A0A1W1C806</accession>
<dbReference type="EMBL" id="FPHG01000049">
    <property type="protein sequence ID" value="SFV61889.1"/>
    <property type="molecule type" value="Genomic_DNA"/>
</dbReference>
<organism evidence="1">
    <name type="scientific">hydrothermal vent metagenome</name>
    <dbReference type="NCBI Taxonomy" id="652676"/>
    <lineage>
        <taxon>unclassified sequences</taxon>
        <taxon>metagenomes</taxon>
        <taxon>ecological metagenomes</taxon>
    </lineage>
</organism>
<dbReference type="AlphaFoldDB" id="A0A1W1C806"/>
<evidence type="ECO:0000313" key="1">
    <source>
        <dbReference type="EMBL" id="SFV61889.1"/>
    </source>
</evidence>
<gene>
    <name evidence="1" type="ORF">MNB_SV-9-1196</name>
</gene>
<reference evidence="1" key="1">
    <citation type="submission" date="2016-10" db="EMBL/GenBank/DDBJ databases">
        <authorList>
            <person name="de Groot N.N."/>
        </authorList>
    </citation>
    <scope>NUCLEOTIDE SEQUENCE</scope>
</reference>
<sequence length="114" mass="13556">MITIYGIKSCDSVRKARKLLNSLDIDYIFQDFREESVNESDIRDWLNLGLSIDELFNKRSTTYRTLKLKDLELTDDDKIKWLYKENTLIKRPVIININKIIVGYNENKIKNLIK</sequence>
<dbReference type="Gene3D" id="3.40.30.10">
    <property type="entry name" value="Glutaredoxin"/>
    <property type="match status" value="1"/>
</dbReference>
<protein>
    <submittedName>
        <fullName evidence="1">FIG138056: a glutathione-dependent thiol reductase</fullName>
    </submittedName>
</protein>
<dbReference type="PROSITE" id="PS51353">
    <property type="entry name" value="ARSC"/>
    <property type="match status" value="1"/>
</dbReference>